<organism evidence="3 4">
    <name type="scientific">Plasmodium vivax</name>
    <name type="common">malaria parasite P. vivax</name>
    <dbReference type="NCBI Taxonomy" id="5855"/>
    <lineage>
        <taxon>Eukaryota</taxon>
        <taxon>Sar</taxon>
        <taxon>Alveolata</taxon>
        <taxon>Apicomplexa</taxon>
        <taxon>Aconoidasida</taxon>
        <taxon>Haemosporida</taxon>
        <taxon>Plasmodiidae</taxon>
        <taxon>Plasmodium</taxon>
        <taxon>Plasmodium (Plasmodium)</taxon>
    </lineage>
</organism>
<feature type="compositionally biased region" description="Basic and acidic residues" evidence="1">
    <location>
        <begin position="1008"/>
        <end position="1031"/>
    </location>
</feature>
<feature type="compositionally biased region" description="Basic residues" evidence="1">
    <location>
        <begin position="193"/>
        <end position="203"/>
    </location>
</feature>
<dbReference type="PANTHER" id="PTHR21727">
    <property type="entry name" value="PHOSPHORYLATED CTD INTERACTING FACTOR 1"/>
    <property type="match status" value="1"/>
</dbReference>
<proteinExistence type="predicted"/>
<feature type="region of interest" description="Disordered" evidence="1">
    <location>
        <begin position="66"/>
        <end position="95"/>
    </location>
</feature>
<dbReference type="GO" id="GO:0016422">
    <property type="term" value="F:mRNA (2'-O-methyladenosine-N6-)-methyltransferase activity"/>
    <property type="evidence" value="ECO:0007669"/>
    <property type="project" value="InterPro"/>
</dbReference>
<feature type="region of interest" description="Disordered" evidence="1">
    <location>
        <begin position="187"/>
        <end position="209"/>
    </location>
</feature>
<feature type="compositionally biased region" description="Basic and acidic residues" evidence="1">
    <location>
        <begin position="523"/>
        <end position="552"/>
    </location>
</feature>
<protein>
    <submittedName>
        <fullName evidence="3">(malaria parasite P. vivax) hypothetical protein</fullName>
    </submittedName>
</protein>
<dbReference type="GO" id="GO:0099122">
    <property type="term" value="F:RNA polymerase II C-terminal domain binding"/>
    <property type="evidence" value="ECO:0007669"/>
    <property type="project" value="InterPro"/>
</dbReference>
<name>A0A8S4HIL1_PLAVI</name>
<comment type="caution">
    <text evidence="3">The sequence shown here is derived from an EMBL/GenBank/DDBJ whole genome shotgun (WGS) entry which is preliminary data.</text>
</comment>
<feature type="region of interest" description="Disordered" evidence="1">
    <location>
        <begin position="859"/>
        <end position="892"/>
    </location>
</feature>
<reference evidence="3" key="1">
    <citation type="submission" date="2021-09" db="EMBL/GenBank/DDBJ databases">
        <authorList>
            <consortium name="Pathogen Informatics"/>
        </authorList>
    </citation>
    <scope>NUCLEOTIDE SEQUENCE</scope>
    <source>
        <strain evidence="3">PvW1</strain>
    </source>
</reference>
<dbReference type="EMBL" id="CAJZCX010000010">
    <property type="protein sequence ID" value="CAG9479736.1"/>
    <property type="molecule type" value="Genomic_DNA"/>
</dbReference>
<gene>
    <name evidence="3" type="ORF">PVW1_050017100</name>
</gene>
<feature type="region of interest" description="Disordered" evidence="1">
    <location>
        <begin position="518"/>
        <end position="552"/>
    </location>
</feature>
<dbReference type="Proteomes" id="UP000779233">
    <property type="component" value="Unassembled WGS sequence"/>
</dbReference>
<dbReference type="PANTHER" id="PTHR21727:SF0">
    <property type="entry name" value="MRNA (2'-O-METHYLADENOSINE-N(6)-)-METHYLTRANSFERASE"/>
    <property type="match status" value="1"/>
</dbReference>
<dbReference type="InterPro" id="IPR039881">
    <property type="entry name" value="PCIF1-like"/>
</dbReference>
<feature type="region of interest" description="Disordered" evidence="1">
    <location>
        <begin position="1000"/>
        <end position="1031"/>
    </location>
</feature>
<sequence>MRKRSVGEPPRRLDLHKELAFQRETIKLRKALLNAYTFELFYKKGLELKNDYVGMIRGGDSADGGVRRGFPGGEMRRRFPDGDGQMRGGLPDGETSLRKRVSRINREFAKAHQVRGPYHVGSVEMNRHVCFLEKDTFNRFLFSLRIGGSGYSLDERDAYLYRLFVRFVRLKRCVQRLRRERRVQIARGESGRRRSGRRSGRRGHPLDSTDERKDAPLFCDARYVNQFCSFVAPLVRRQRGNPHLAFLKRYVSSLEFGHMSKPQGRERSSSWGETPLRCSVQIGTPQNGNDKRMSTRRKHYPIYMTISICVEPPTYNLSMHRKRMRTRPLKAHRQHLKCAQHQIKVNGAKVKHSVGRFILGHLYDSLVNSLFCSLVRRSSQLKWDFLPSDVGSGSHSYGEEEQQQGEVFSGGKPHLQETPFEVSEPTKNALSECLQAFFTHGHAHHRVGTKEEQILLEGSVRNLLEDDVRRLLQLTVVNVTLLCERLPLGYLFPVFLFYFLFLNIPLGGRTGRSGFPCQGGASDWKRRSGEEGPTGNDRRADGGCDPPRRKENGVKQREGCLLCLYDALLRNRKMTPLERKKRFVFAVMDALRKSYVEPVDQEQSILSLHFGSLLNSVRIPQEELPLTSSEGNGDEGTHHHSPLCCHPCGGQNTRKRLKLGEGKEANPVKREKWPRCHDVRRIFQRCFERMNRKESILGHLNGLINPKGGYSLNGDCQKGKRGKKKKKNTAKKCTLFCIASQRGRGGQSVRGLLRGDTAKESNPSDRFSKKRGANRIGKEIHSLGASNQLEDEQGGLHRDNRLHEYLHRKGKTFLENLKIFLRPLLSALYRKSIVRVNMYFYLCLVHSCVSLQRGEALPKGVHPKGREASAGQRSRVAPTRTMSGQLSRKPQRGGFYNPVEDYLACKFDRAVHLLCTRGGSAAIGAIAKGRLRWPTSYLQNSGKKLNVWLLLLVYRLANEVDLHTFGGVTLHVSKRVNLSLHRGSSLPSQIVRGMERRMGRGMGRRMGRRTERRMGRRTERRMGRRTERDMERGLKRRKINTKGKRRRNVRPYIRRLLKRVPLKNYSPYAHRQEDCFYIQRKNDVVVFNFRSKGGGNHSADAPNVYYQFDGKNYFVHEREYMAKRACKIKCVNLCLLFYRYCFFFYKRNPLVFSFLFNRVFCVCPGCLGRYLVLGRAANLGSPPAEDPSYRYHSSFAICGPPAKDATPHDCFYKQIGMLIKNRKNIFVRHFHFLALFLMMRYHTLVGNVRHSGLQSCVPKRVMTLLRRKLKIKRECFSSPLNAVLPSYCSFFPDIDTFFGSSGNFFEFPLRSGAYEVNPPFDVYLINQLIVYILHHLRKEEHQLTFFLVIPMLQDKNYFFELLSGSPYLSAHFLLARNSYTFSTRLLESREEEYISTCDCFVFILQNEKAKIQKGVINKKVALKIKKRWENLSNVKQKKGISWTDRWTREESDP</sequence>
<dbReference type="VEuPathDB" id="PlasmoDB:PVPAM_050019600"/>
<feature type="domain" description="PCIF1 WW" evidence="2">
    <location>
        <begin position="1227"/>
        <end position="1381"/>
    </location>
</feature>
<evidence type="ECO:0000256" key="1">
    <source>
        <dbReference type="SAM" id="MobiDB-lite"/>
    </source>
</evidence>
<accession>A0A8S4HIL1</accession>
<evidence type="ECO:0000313" key="3">
    <source>
        <dbReference type="EMBL" id="CAG9479736.1"/>
    </source>
</evidence>
<evidence type="ECO:0000313" key="4">
    <source>
        <dbReference type="Proteomes" id="UP000779233"/>
    </source>
</evidence>
<evidence type="ECO:0000259" key="2">
    <source>
        <dbReference type="Pfam" id="PF12237"/>
    </source>
</evidence>
<dbReference type="Pfam" id="PF12237">
    <property type="entry name" value="PCIF1_WW"/>
    <property type="match status" value="1"/>
</dbReference>
<dbReference type="InterPro" id="IPR022035">
    <property type="entry name" value="PCIF1_WW"/>
</dbReference>